<feature type="domain" description="Polysaccharide biosynthesis protein CapD-like" evidence="2">
    <location>
        <begin position="69"/>
        <end position="354"/>
    </location>
</feature>
<evidence type="ECO:0000313" key="4">
    <source>
        <dbReference type="Proteomes" id="UP001152599"/>
    </source>
</evidence>
<accession>A0A9X4MXG3</accession>
<dbReference type="SUPFAM" id="SSF51735">
    <property type="entry name" value="NAD(P)-binding Rossmann-fold domains"/>
    <property type="match status" value="1"/>
</dbReference>
<protein>
    <submittedName>
        <fullName evidence="3">Polysaccharide biosynthesis protein</fullName>
    </submittedName>
</protein>
<evidence type="ECO:0000313" key="3">
    <source>
        <dbReference type="EMBL" id="MDG4946656.1"/>
    </source>
</evidence>
<dbReference type="EMBL" id="JANCMU010000006">
    <property type="protein sequence ID" value="MDG4946656.1"/>
    <property type="molecule type" value="Genomic_DNA"/>
</dbReference>
<dbReference type="Proteomes" id="UP001152599">
    <property type="component" value="Unassembled WGS sequence"/>
</dbReference>
<dbReference type="InterPro" id="IPR003869">
    <property type="entry name" value="Polysac_CapD-like"/>
</dbReference>
<dbReference type="InterPro" id="IPR036291">
    <property type="entry name" value="NAD(P)-bd_dom_sf"/>
</dbReference>
<dbReference type="AlphaFoldDB" id="A0A9X4MXG3"/>
<organism evidence="3 4">
    <name type="scientific">Profundicola chukchiensis</name>
    <dbReference type="NCBI Taxonomy" id="2961959"/>
    <lineage>
        <taxon>Bacteria</taxon>
        <taxon>Pseudomonadati</taxon>
        <taxon>Bacteroidota</taxon>
        <taxon>Flavobacteriia</taxon>
        <taxon>Flavobacteriales</taxon>
        <taxon>Weeksellaceae</taxon>
        <taxon>Profundicola</taxon>
    </lineage>
</organism>
<dbReference type="Pfam" id="PF02719">
    <property type="entry name" value="Polysacc_synt_2"/>
    <property type="match status" value="1"/>
</dbReference>
<comment type="similarity">
    <text evidence="1">Belongs to the polysaccharide synthase family.</text>
</comment>
<keyword evidence="4" id="KW-1185">Reference proteome</keyword>
<comment type="caution">
    <text evidence="3">The sequence shown here is derived from an EMBL/GenBank/DDBJ whole genome shotgun (WGS) entry which is preliminary data.</text>
</comment>
<dbReference type="Gene3D" id="3.40.50.720">
    <property type="entry name" value="NAD(P)-binding Rossmann-like Domain"/>
    <property type="match status" value="1"/>
</dbReference>
<reference evidence="3" key="1">
    <citation type="submission" date="2022-07" db="EMBL/GenBank/DDBJ databases">
        <title>Description and genome-wide analysis of Profundicola chukchiensis gen. nov., sp. nov., marine bacteria isolated from bottom sediments of the Chukchi Sea.</title>
        <authorList>
            <person name="Romanenko L."/>
            <person name="Otstavnykh N."/>
            <person name="Kurilenko V."/>
            <person name="Eremeev V."/>
            <person name="Velansky P."/>
            <person name="Mikhailov V."/>
            <person name="Isaeva M."/>
        </authorList>
    </citation>
    <scope>NUCLEOTIDE SEQUENCE</scope>
    <source>
        <strain evidence="3">KMM 9713</strain>
    </source>
</reference>
<dbReference type="InterPro" id="IPR051203">
    <property type="entry name" value="Polysaccharide_Synthase-Rel"/>
</dbReference>
<dbReference type="PANTHER" id="PTHR43318">
    <property type="entry name" value="UDP-N-ACETYLGLUCOSAMINE 4,6-DEHYDRATASE"/>
    <property type="match status" value="1"/>
</dbReference>
<sequence>MRADENQDLINQLIQKKIKLYHIPFQSFDETNGIERKNIHSLEIEDLLYREQITIENDAISQRHLGKNVLVTGGAGSIGSEIVRKVAQFKPALVVVVDQAETPLNDIKLEMEKKHPEIKFVFHLANVSNKYRIEPLFKKYNFSMVYHAAAYKHVPIVEENPHEAIYVNIMGTRILADLSNEYKINRFVMISTDKAVNPTNVMGASKRVAELYVQSLQEKENNTTKFITTRFGNVLGSNGSVIPLFRKQIEAGGPLTLTHPEITRYFMTIPEACELVLQAGTMGQGGEIFVFDMGEPVKILDLAKKMIKLSGLEPDVDIEIKITGLRPGEKLFEELLSDQSKTLATHHEKIMRAKDVTMPYVVMEKQTKEIARATVKKTKNELVQMIKDLVPEYKSQNSEFECLDANPENIT</sequence>
<dbReference type="PANTHER" id="PTHR43318:SF1">
    <property type="entry name" value="POLYSACCHARIDE BIOSYNTHESIS PROTEIN EPSC-RELATED"/>
    <property type="match status" value="1"/>
</dbReference>
<name>A0A9X4MXG3_9FLAO</name>
<evidence type="ECO:0000259" key="2">
    <source>
        <dbReference type="Pfam" id="PF02719"/>
    </source>
</evidence>
<proteinExistence type="inferred from homology"/>
<gene>
    <name evidence="3" type="ORF">NMK71_09530</name>
</gene>
<evidence type="ECO:0000256" key="1">
    <source>
        <dbReference type="ARBA" id="ARBA00007430"/>
    </source>
</evidence>
<dbReference type="CDD" id="cd05237">
    <property type="entry name" value="UDP_invert_4-6DH_SDR_e"/>
    <property type="match status" value="1"/>
</dbReference>